<dbReference type="Gene3D" id="4.10.60.10">
    <property type="entry name" value="Zinc finger, CCHC-type"/>
    <property type="match status" value="1"/>
</dbReference>
<dbReference type="PROSITE" id="PS50158">
    <property type="entry name" value="ZF_CCHC"/>
    <property type="match status" value="1"/>
</dbReference>
<accession>A0A803Q8H7</accession>
<reference evidence="4" key="2">
    <citation type="submission" date="2021-03" db="UniProtKB">
        <authorList>
            <consortium name="EnsemblPlants"/>
        </authorList>
    </citation>
    <scope>IDENTIFICATION</scope>
</reference>
<keyword evidence="1" id="KW-0863">Zinc-finger</keyword>
<dbReference type="AlphaFoldDB" id="A0A803Q8H7"/>
<feature type="domain" description="CCHC-type" evidence="3">
    <location>
        <begin position="104"/>
        <end position="120"/>
    </location>
</feature>
<name>A0A803Q8H7_CANSA</name>
<evidence type="ECO:0000256" key="2">
    <source>
        <dbReference type="SAM" id="MobiDB-lite"/>
    </source>
</evidence>
<dbReference type="Gramene" id="evm.model.08.138">
    <property type="protein sequence ID" value="cds.evm.model.08.138"/>
    <property type="gene ID" value="evm.TU.08.138"/>
</dbReference>
<protein>
    <recommendedName>
        <fullName evidence="3">CCHC-type domain-containing protein</fullName>
    </recommendedName>
</protein>
<sequence>MRALLVQQDLQYALLGEAKLPTTLFEKEKKEVLEKEHSAIILSLGDRVLKEVSEETTAANVKRKFEILGENTGDGLLVRGKLQKKENKAQNSSSKGKANSKIKRRCYVCNKPSHLRRDCPILKNYNLKKDGDACVVSNGDSSDGYDSTSVLMITKKQQG</sequence>
<proteinExistence type="predicted"/>
<organism evidence="4 5">
    <name type="scientific">Cannabis sativa</name>
    <name type="common">Hemp</name>
    <name type="synonym">Marijuana</name>
    <dbReference type="NCBI Taxonomy" id="3483"/>
    <lineage>
        <taxon>Eukaryota</taxon>
        <taxon>Viridiplantae</taxon>
        <taxon>Streptophyta</taxon>
        <taxon>Embryophyta</taxon>
        <taxon>Tracheophyta</taxon>
        <taxon>Spermatophyta</taxon>
        <taxon>Magnoliopsida</taxon>
        <taxon>eudicotyledons</taxon>
        <taxon>Gunneridae</taxon>
        <taxon>Pentapetalae</taxon>
        <taxon>rosids</taxon>
        <taxon>fabids</taxon>
        <taxon>Rosales</taxon>
        <taxon>Cannabaceae</taxon>
        <taxon>Cannabis</taxon>
    </lineage>
</organism>
<dbReference type="InterPro" id="IPR001878">
    <property type="entry name" value="Znf_CCHC"/>
</dbReference>
<dbReference type="EMBL" id="UZAU01000679">
    <property type="status" value="NOT_ANNOTATED_CDS"/>
    <property type="molecule type" value="Genomic_DNA"/>
</dbReference>
<evidence type="ECO:0000259" key="3">
    <source>
        <dbReference type="PROSITE" id="PS50158"/>
    </source>
</evidence>
<dbReference type="SMART" id="SM00343">
    <property type="entry name" value="ZnF_C2HC"/>
    <property type="match status" value="1"/>
</dbReference>
<keyword evidence="1" id="KW-0479">Metal-binding</keyword>
<dbReference type="GO" id="GO:0008270">
    <property type="term" value="F:zinc ion binding"/>
    <property type="evidence" value="ECO:0007669"/>
    <property type="project" value="UniProtKB-KW"/>
</dbReference>
<dbReference type="GO" id="GO:0003676">
    <property type="term" value="F:nucleic acid binding"/>
    <property type="evidence" value="ECO:0007669"/>
    <property type="project" value="InterPro"/>
</dbReference>
<evidence type="ECO:0000313" key="4">
    <source>
        <dbReference type="EnsemblPlants" id="cds.evm.model.08.138"/>
    </source>
</evidence>
<evidence type="ECO:0000313" key="5">
    <source>
        <dbReference type="Proteomes" id="UP000596661"/>
    </source>
</evidence>
<dbReference type="SUPFAM" id="SSF57756">
    <property type="entry name" value="Retrovirus zinc finger-like domains"/>
    <property type="match status" value="1"/>
</dbReference>
<dbReference type="EnsemblPlants" id="evm.model.08.138">
    <property type="protein sequence ID" value="cds.evm.model.08.138"/>
    <property type="gene ID" value="evm.TU.08.138"/>
</dbReference>
<reference evidence="4" key="1">
    <citation type="submission" date="2018-11" db="EMBL/GenBank/DDBJ databases">
        <authorList>
            <person name="Grassa J C."/>
        </authorList>
    </citation>
    <scope>NUCLEOTIDE SEQUENCE [LARGE SCALE GENOMIC DNA]</scope>
</reference>
<dbReference type="Proteomes" id="UP000596661">
    <property type="component" value="Chromosome 8"/>
</dbReference>
<feature type="region of interest" description="Disordered" evidence="2">
    <location>
        <begin position="80"/>
        <end position="99"/>
    </location>
</feature>
<keyword evidence="1" id="KW-0862">Zinc</keyword>
<dbReference type="InterPro" id="IPR036875">
    <property type="entry name" value="Znf_CCHC_sf"/>
</dbReference>
<evidence type="ECO:0000256" key="1">
    <source>
        <dbReference type="PROSITE-ProRule" id="PRU00047"/>
    </source>
</evidence>
<keyword evidence="5" id="KW-1185">Reference proteome</keyword>